<feature type="transmembrane region" description="Helical" evidence="8">
    <location>
        <begin position="95"/>
        <end position="119"/>
    </location>
</feature>
<keyword evidence="4" id="KW-1003">Cell membrane</keyword>
<dbReference type="InterPro" id="IPR020846">
    <property type="entry name" value="MFS_dom"/>
</dbReference>
<evidence type="ECO:0000313" key="11">
    <source>
        <dbReference type="Proteomes" id="UP001060018"/>
    </source>
</evidence>
<feature type="transmembrane region" description="Helical" evidence="8">
    <location>
        <begin position="215"/>
        <end position="234"/>
    </location>
</feature>
<feature type="transmembrane region" description="Helical" evidence="8">
    <location>
        <begin position="285"/>
        <end position="310"/>
    </location>
</feature>
<feature type="transmembrane region" description="Helical" evidence="8">
    <location>
        <begin position="246"/>
        <end position="264"/>
    </location>
</feature>
<reference evidence="10" key="1">
    <citation type="journal article" date="2022" name="Pest Manag. Sci.">
        <title>Glutamicibacter halophytocola-mediated host fitness of potato tuber moth on Solanaceae crops.</title>
        <authorList>
            <person name="Wang W."/>
            <person name="Xiao G."/>
            <person name="Du G."/>
            <person name="Chang L."/>
            <person name="Yang Y."/>
            <person name="Ye J."/>
            <person name="Chen B."/>
        </authorList>
    </citation>
    <scope>NUCLEOTIDE SEQUENCE</scope>
    <source>
        <strain evidence="10">S2</strain>
    </source>
</reference>
<keyword evidence="5 8" id="KW-0812">Transmembrane</keyword>
<proteinExistence type="inferred from homology"/>
<dbReference type="Proteomes" id="UP001060018">
    <property type="component" value="Chromosome"/>
</dbReference>
<protein>
    <submittedName>
        <fullName evidence="10">DHA2 family efflux MFS transporter permease subunit</fullName>
    </submittedName>
</protein>
<dbReference type="Pfam" id="PF07690">
    <property type="entry name" value="MFS_1"/>
    <property type="match status" value="1"/>
</dbReference>
<feature type="transmembrane region" description="Helical" evidence="8">
    <location>
        <begin position="460"/>
        <end position="479"/>
    </location>
</feature>
<sequence>MTSEQTKPEAQASPPQARTAALSTKQLTGIIAALALAAFMMILNETVLTVALPGIMAEMSITAATGQWLTTGFLLTMSVVIPTTGFLLQRFNHRSLFMFAIISFLVGTVIAVIAPSFVFLLLARIIQALGTAIILPLLMTTTLTLVPVHKRGTIMGLNSIVIGVGPAIGPTVSGAVVHALGWHYIFAMMLPIAAVVLVLGIIFFKVPSSARSIRVDGASVALSALAFGFLVYGISSIEHASTNPALTIISFAIGLVSLAVFIKRQLSLTGQGRELLNLSAFSSRGFTFSIIMIMIAFGTMLGSLMIVPLLLESGKGIDSLKIGMMLLPGGVAQAIVSPIFGRIYDKHGPRPVLIPGAIMLAAGQWLYTTISAETELWMFMITHIVFSIGLALLMTGLMSSAMATLEPRLFGHGSAIFNTGQQLGGAIGTTIFVTVMSVVSKSRIGSGTGAAEALFSGAHVAFMIGAVLATIGIFFAWSIEGSAPAQRR</sequence>
<dbReference type="Gene3D" id="1.20.1250.20">
    <property type="entry name" value="MFS general substrate transporter like domains"/>
    <property type="match status" value="1"/>
</dbReference>
<dbReference type="PANTHER" id="PTHR42718">
    <property type="entry name" value="MAJOR FACILITATOR SUPERFAMILY MULTIDRUG TRANSPORTER MFSC"/>
    <property type="match status" value="1"/>
</dbReference>
<evidence type="ECO:0000256" key="5">
    <source>
        <dbReference type="ARBA" id="ARBA00022692"/>
    </source>
</evidence>
<evidence type="ECO:0000259" key="9">
    <source>
        <dbReference type="PROSITE" id="PS50850"/>
    </source>
</evidence>
<dbReference type="InterPro" id="IPR004638">
    <property type="entry name" value="EmrB-like"/>
</dbReference>
<feature type="transmembrane region" description="Helical" evidence="8">
    <location>
        <begin position="352"/>
        <end position="370"/>
    </location>
</feature>
<feature type="transmembrane region" description="Helical" evidence="8">
    <location>
        <begin position="322"/>
        <end position="340"/>
    </location>
</feature>
<dbReference type="GO" id="GO:0005886">
    <property type="term" value="C:plasma membrane"/>
    <property type="evidence" value="ECO:0007669"/>
    <property type="project" value="UniProtKB-SubCell"/>
</dbReference>
<evidence type="ECO:0000256" key="8">
    <source>
        <dbReference type="SAM" id="Phobius"/>
    </source>
</evidence>
<dbReference type="NCBIfam" id="TIGR00711">
    <property type="entry name" value="efflux_EmrB"/>
    <property type="match status" value="1"/>
</dbReference>
<accession>A0AA94XX22</accession>
<dbReference type="AlphaFoldDB" id="A0AA94XX22"/>
<feature type="transmembrane region" description="Helical" evidence="8">
    <location>
        <begin position="423"/>
        <end position="440"/>
    </location>
</feature>
<dbReference type="EMBL" id="CP102487">
    <property type="protein sequence ID" value="UUX59656.1"/>
    <property type="molecule type" value="Genomic_DNA"/>
</dbReference>
<comment type="similarity">
    <text evidence="2">Belongs to the major facilitator superfamily. EmrB family.</text>
</comment>
<evidence type="ECO:0000256" key="7">
    <source>
        <dbReference type="ARBA" id="ARBA00023136"/>
    </source>
</evidence>
<dbReference type="PROSITE" id="PS50850">
    <property type="entry name" value="MFS"/>
    <property type="match status" value="1"/>
</dbReference>
<dbReference type="PANTHER" id="PTHR42718:SF9">
    <property type="entry name" value="MAJOR FACILITATOR SUPERFAMILY MULTIDRUG TRANSPORTER MFSC"/>
    <property type="match status" value="1"/>
</dbReference>
<evidence type="ECO:0000313" key="10">
    <source>
        <dbReference type="EMBL" id="UUX59656.1"/>
    </source>
</evidence>
<feature type="transmembrane region" description="Helical" evidence="8">
    <location>
        <begin position="125"/>
        <end position="148"/>
    </location>
</feature>
<comment type="subcellular location">
    <subcellularLocation>
        <location evidence="1">Cell membrane</location>
        <topology evidence="1">Multi-pass membrane protein</topology>
    </subcellularLocation>
</comment>
<keyword evidence="6 8" id="KW-1133">Transmembrane helix</keyword>
<feature type="transmembrane region" description="Helical" evidence="8">
    <location>
        <begin position="376"/>
        <end position="402"/>
    </location>
</feature>
<feature type="transmembrane region" description="Helical" evidence="8">
    <location>
        <begin position="155"/>
        <end position="176"/>
    </location>
</feature>
<evidence type="ECO:0000256" key="4">
    <source>
        <dbReference type="ARBA" id="ARBA00022475"/>
    </source>
</evidence>
<evidence type="ECO:0000256" key="2">
    <source>
        <dbReference type="ARBA" id="ARBA00008537"/>
    </source>
</evidence>
<dbReference type="RefSeq" id="WP_257745948.1">
    <property type="nucleotide sequence ID" value="NZ_CP102487.1"/>
</dbReference>
<name>A0AA94XX22_9MICC</name>
<feature type="transmembrane region" description="Helical" evidence="8">
    <location>
        <begin position="182"/>
        <end position="203"/>
    </location>
</feature>
<feature type="transmembrane region" description="Helical" evidence="8">
    <location>
        <begin position="27"/>
        <end position="56"/>
    </location>
</feature>
<keyword evidence="3" id="KW-0813">Transport</keyword>
<organism evidence="10 11">
    <name type="scientific">Glutamicibacter halophytocola</name>
    <dbReference type="NCBI Taxonomy" id="1933880"/>
    <lineage>
        <taxon>Bacteria</taxon>
        <taxon>Bacillati</taxon>
        <taxon>Actinomycetota</taxon>
        <taxon>Actinomycetes</taxon>
        <taxon>Micrococcales</taxon>
        <taxon>Micrococcaceae</taxon>
        <taxon>Glutamicibacter</taxon>
    </lineage>
</organism>
<dbReference type="SUPFAM" id="SSF103473">
    <property type="entry name" value="MFS general substrate transporter"/>
    <property type="match status" value="1"/>
</dbReference>
<feature type="transmembrane region" description="Helical" evidence="8">
    <location>
        <begin position="68"/>
        <end position="88"/>
    </location>
</feature>
<feature type="domain" description="Major facilitator superfamily (MFS) profile" evidence="9">
    <location>
        <begin position="30"/>
        <end position="484"/>
    </location>
</feature>
<evidence type="ECO:0000256" key="1">
    <source>
        <dbReference type="ARBA" id="ARBA00004651"/>
    </source>
</evidence>
<gene>
    <name evidence="10" type="ORF">NUH22_03230</name>
</gene>
<dbReference type="InterPro" id="IPR036259">
    <property type="entry name" value="MFS_trans_sf"/>
</dbReference>
<dbReference type="Gene3D" id="1.20.1720.10">
    <property type="entry name" value="Multidrug resistance protein D"/>
    <property type="match status" value="1"/>
</dbReference>
<keyword evidence="7 8" id="KW-0472">Membrane</keyword>
<dbReference type="InterPro" id="IPR011701">
    <property type="entry name" value="MFS"/>
</dbReference>
<evidence type="ECO:0000256" key="6">
    <source>
        <dbReference type="ARBA" id="ARBA00022989"/>
    </source>
</evidence>
<dbReference type="PRINTS" id="PR01036">
    <property type="entry name" value="TCRTETB"/>
</dbReference>
<dbReference type="GO" id="GO:0022857">
    <property type="term" value="F:transmembrane transporter activity"/>
    <property type="evidence" value="ECO:0007669"/>
    <property type="project" value="InterPro"/>
</dbReference>
<evidence type="ECO:0000256" key="3">
    <source>
        <dbReference type="ARBA" id="ARBA00022448"/>
    </source>
</evidence>